<feature type="non-terminal residue" evidence="2">
    <location>
        <position position="1"/>
    </location>
</feature>
<evidence type="ECO:0008006" key="4">
    <source>
        <dbReference type="Google" id="ProtNLM"/>
    </source>
</evidence>
<evidence type="ECO:0000313" key="3">
    <source>
        <dbReference type="Proteomes" id="UP000678393"/>
    </source>
</evidence>
<accession>A0A8S3Z461</accession>
<organism evidence="2 3">
    <name type="scientific">Candidula unifasciata</name>
    <dbReference type="NCBI Taxonomy" id="100452"/>
    <lineage>
        <taxon>Eukaryota</taxon>
        <taxon>Metazoa</taxon>
        <taxon>Spiralia</taxon>
        <taxon>Lophotrochozoa</taxon>
        <taxon>Mollusca</taxon>
        <taxon>Gastropoda</taxon>
        <taxon>Heterobranchia</taxon>
        <taxon>Euthyneura</taxon>
        <taxon>Panpulmonata</taxon>
        <taxon>Eupulmonata</taxon>
        <taxon>Stylommatophora</taxon>
        <taxon>Helicina</taxon>
        <taxon>Helicoidea</taxon>
        <taxon>Geomitridae</taxon>
        <taxon>Candidula</taxon>
    </lineage>
</organism>
<dbReference type="OrthoDB" id="6157797at2759"/>
<sequence length="53" mass="5797">LEIVEFVNIVCLCGLVSMFGTVANIINLIVFYRQGLNTTINISFFALAVSDLS</sequence>
<dbReference type="Gene3D" id="1.20.1070.10">
    <property type="entry name" value="Rhodopsin 7-helix transmembrane proteins"/>
    <property type="match status" value="1"/>
</dbReference>
<keyword evidence="1" id="KW-0472">Membrane</keyword>
<dbReference type="Proteomes" id="UP000678393">
    <property type="component" value="Unassembled WGS sequence"/>
</dbReference>
<keyword evidence="1" id="KW-1133">Transmembrane helix</keyword>
<feature type="transmembrane region" description="Helical" evidence="1">
    <location>
        <begin position="6"/>
        <end position="32"/>
    </location>
</feature>
<keyword evidence="3" id="KW-1185">Reference proteome</keyword>
<feature type="non-terminal residue" evidence="2">
    <location>
        <position position="53"/>
    </location>
</feature>
<protein>
    <recommendedName>
        <fullName evidence="4">G-protein coupled receptors family 1 profile domain-containing protein</fullName>
    </recommendedName>
</protein>
<name>A0A8S3Z461_9EUPU</name>
<evidence type="ECO:0000313" key="2">
    <source>
        <dbReference type="EMBL" id="CAG5124274.1"/>
    </source>
</evidence>
<reference evidence="2" key="1">
    <citation type="submission" date="2021-04" db="EMBL/GenBank/DDBJ databases">
        <authorList>
            <consortium name="Molecular Ecology Group"/>
        </authorList>
    </citation>
    <scope>NUCLEOTIDE SEQUENCE</scope>
</reference>
<keyword evidence="1" id="KW-0812">Transmembrane</keyword>
<gene>
    <name evidence="2" type="ORF">CUNI_LOCUS9832</name>
</gene>
<dbReference type="EMBL" id="CAJHNH020001746">
    <property type="protein sequence ID" value="CAG5124274.1"/>
    <property type="molecule type" value="Genomic_DNA"/>
</dbReference>
<evidence type="ECO:0000256" key="1">
    <source>
        <dbReference type="SAM" id="Phobius"/>
    </source>
</evidence>
<proteinExistence type="predicted"/>
<dbReference type="AlphaFoldDB" id="A0A8S3Z461"/>
<comment type="caution">
    <text evidence="2">The sequence shown here is derived from an EMBL/GenBank/DDBJ whole genome shotgun (WGS) entry which is preliminary data.</text>
</comment>